<organism evidence="2 3">
    <name type="scientific">Camelina sativa</name>
    <name type="common">False flax</name>
    <name type="synonym">Myagrum sativum</name>
    <dbReference type="NCBI Taxonomy" id="90675"/>
    <lineage>
        <taxon>Eukaryota</taxon>
        <taxon>Viridiplantae</taxon>
        <taxon>Streptophyta</taxon>
        <taxon>Embryophyta</taxon>
        <taxon>Tracheophyta</taxon>
        <taxon>Spermatophyta</taxon>
        <taxon>Magnoliopsida</taxon>
        <taxon>eudicotyledons</taxon>
        <taxon>Gunneridae</taxon>
        <taxon>Pentapetalae</taxon>
        <taxon>rosids</taxon>
        <taxon>malvids</taxon>
        <taxon>Brassicales</taxon>
        <taxon>Brassicaceae</taxon>
        <taxon>Camelineae</taxon>
        <taxon>Camelina</taxon>
    </lineage>
</organism>
<accession>A0ABM0VL46</accession>
<dbReference type="PANTHER" id="PTHR33257:SF48">
    <property type="entry name" value="EXPRESSED PROTEIN"/>
    <property type="match status" value="1"/>
</dbReference>
<feature type="region of interest" description="Disordered" evidence="1">
    <location>
        <begin position="72"/>
        <end position="143"/>
    </location>
</feature>
<proteinExistence type="predicted"/>
<feature type="compositionally biased region" description="Low complexity" evidence="1">
    <location>
        <begin position="104"/>
        <end position="137"/>
    </location>
</feature>
<reference evidence="2" key="1">
    <citation type="journal article" date="2014" name="Nat. Commun.">
        <title>The emerging biofuel crop Camelina sativa retains a highly undifferentiated hexaploid genome structure.</title>
        <authorList>
            <person name="Kagale S."/>
            <person name="Koh C."/>
            <person name="Nixon J."/>
            <person name="Bollina V."/>
            <person name="Clarke W.E."/>
            <person name="Tuteja R."/>
            <person name="Spillane C."/>
            <person name="Robinson S.J."/>
            <person name="Links M.G."/>
            <person name="Clarke C."/>
            <person name="Higgins E.E."/>
            <person name="Huebert T."/>
            <person name="Sharpe A.G."/>
            <person name="Parkin I.A."/>
        </authorList>
    </citation>
    <scope>NUCLEOTIDE SEQUENCE [LARGE SCALE GENOMIC DNA]</scope>
    <source>
        <strain evidence="2">cv. DH55</strain>
    </source>
</reference>
<keyword evidence="2" id="KW-1185">Reference proteome</keyword>
<dbReference type="PANTHER" id="PTHR33257">
    <property type="entry name" value="OS05G0165500 PROTEIN"/>
    <property type="match status" value="1"/>
</dbReference>
<reference evidence="3" key="2">
    <citation type="submission" date="2025-08" db="UniProtKB">
        <authorList>
            <consortium name="RefSeq"/>
        </authorList>
    </citation>
    <scope>IDENTIFICATION</scope>
    <source>
        <tissue evidence="3">Leaf</tissue>
    </source>
</reference>
<dbReference type="GeneID" id="104739258"/>
<dbReference type="Proteomes" id="UP000694864">
    <property type="component" value="Chromosome 14"/>
</dbReference>
<protein>
    <submittedName>
        <fullName evidence="3">Uncharacterized protein</fullName>
    </submittedName>
</protein>
<evidence type="ECO:0000256" key="1">
    <source>
        <dbReference type="SAM" id="MobiDB-lite"/>
    </source>
</evidence>
<evidence type="ECO:0000313" key="3">
    <source>
        <dbReference type="RefSeq" id="XP_010457852.1"/>
    </source>
</evidence>
<feature type="compositionally biased region" description="Low complexity" evidence="1">
    <location>
        <begin position="75"/>
        <end position="94"/>
    </location>
</feature>
<sequence length="183" mass="19831">MTQLDRSRVSTTKLILSVVVDGDYYGGSSAAIPFNWESQPGTPRRFFKRSSLSGFDSDSDFNSPVSGPLTPPPSYFYASPSSTKTPVNPKKTNTLFGSLLPKNRSSPSSPASSSTSSSSTRSPSSSVPSSPLRTSDSCSRRNRRRSMWFESASSLDYGSNHYNNVKSSGCYASIVKVLLRDVK</sequence>
<gene>
    <name evidence="3" type="primary">LOC104739258</name>
</gene>
<evidence type="ECO:0000313" key="2">
    <source>
        <dbReference type="Proteomes" id="UP000694864"/>
    </source>
</evidence>
<dbReference type="RefSeq" id="XP_010457852.1">
    <property type="nucleotide sequence ID" value="XM_010459550.2"/>
</dbReference>
<name>A0ABM0VL46_CAMSA</name>